<protein>
    <recommendedName>
        <fullName evidence="3">phosphoglycerate kinase</fullName>
        <ecNumber evidence="3">2.7.2.3</ecNumber>
    </recommendedName>
</protein>
<dbReference type="SUPFAM" id="SSF53748">
    <property type="entry name" value="Phosphoglycerate kinase"/>
    <property type="match status" value="1"/>
</dbReference>
<keyword evidence="7" id="KW-0067">ATP-binding</keyword>
<evidence type="ECO:0000256" key="1">
    <source>
        <dbReference type="ARBA" id="ARBA00000642"/>
    </source>
</evidence>
<keyword evidence="6 8" id="KW-0418">Kinase</keyword>
<dbReference type="GO" id="GO:0004618">
    <property type="term" value="F:phosphoglycerate kinase activity"/>
    <property type="evidence" value="ECO:0007669"/>
    <property type="project" value="UniProtKB-EC"/>
</dbReference>
<dbReference type="GO" id="GO:0006096">
    <property type="term" value="P:glycolytic process"/>
    <property type="evidence" value="ECO:0007669"/>
    <property type="project" value="InterPro"/>
</dbReference>
<comment type="similarity">
    <text evidence="2">Belongs to the phosphoglycerate kinase family.</text>
</comment>
<evidence type="ECO:0000256" key="7">
    <source>
        <dbReference type="ARBA" id="ARBA00022840"/>
    </source>
</evidence>
<reference evidence="8" key="1">
    <citation type="submission" date="2013-08" db="EMBL/GenBank/DDBJ databases">
        <authorList>
            <person name="Mendez C."/>
            <person name="Richter M."/>
            <person name="Ferrer M."/>
            <person name="Sanchez J."/>
        </authorList>
    </citation>
    <scope>NUCLEOTIDE SEQUENCE</scope>
</reference>
<keyword evidence="4 8" id="KW-0808">Transferase</keyword>
<sequence length="182" mass="19536">MNEGTGVALKQKAGLDEIAAQGKRVFLRVDFNVPLLEDGRIRDDARMRAGLPTIRELTASGAVVIVATHLGRPKGQVQAALSTRPLAAHLGELLGAEVAWVPDCVGPVVEEAVGKLRPGQVLMLENLRFHPEEEANDRDFAQSLSRLADLYVDDAFGSAHRAHASTEGIARLLPAYAGRLMA</sequence>
<accession>T0Z6S1</accession>
<dbReference type="PANTHER" id="PTHR11406">
    <property type="entry name" value="PHOSPHOGLYCERATE KINASE"/>
    <property type="match status" value="1"/>
</dbReference>
<dbReference type="GO" id="GO:0006094">
    <property type="term" value="P:gluconeogenesis"/>
    <property type="evidence" value="ECO:0007669"/>
    <property type="project" value="TreeGrafter"/>
</dbReference>
<dbReference type="InterPro" id="IPR036043">
    <property type="entry name" value="Phosphoglycerate_kinase_sf"/>
</dbReference>
<dbReference type="PROSITE" id="PS00111">
    <property type="entry name" value="PGLYCERATE_KINASE"/>
    <property type="match status" value="1"/>
</dbReference>
<evidence type="ECO:0000256" key="4">
    <source>
        <dbReference type="ARBA" id="ARBA00022679"/>
    </source>
</evidence>
<evidence type="ECO:0000256" key="2">
    <source>
        <dbReference type="ARBA" id="ARBA00008982"/>
    </source>
</evidence>
<dbReference type="FunFam" id="3.40.50.1260:FF:000006">
    <property type="entry name" value="Phosphoglycerate kinase"/>
    <property type="match status" value="1"/>
</dbReference>
<dbReference type="Pfam" id="PF00162">
    <property type="entry name" value="PGK"/>
    <property type="match status" value="1"/>
</dbReference>
<dbReference type="GO" id="GO:0005524">
    <property type="term" value="F:ATP binding"/>
    <property type="evidence" value="ECO:0007669"/>
    <property type="project" value="UniProtKB-KW"/>
</dbReference>
<dbReference type="Gene3D" id="3.40.50.1260">
    <property type="entry name" value="Phosphoglycerate kinase, N-terminal domain"/>
    <property type="match status" value="1"/>
</dbReference>
<dbReference type="AlphaFoldDB" id="T0Z6S1"/>
<evidence type="ECO:0000256" key="5">
    <source>
        <dbReference type="ARBA" id="ARBA00022741"/>
    </source>
</evidence>
<comment type="catalytic activity">
    <reaction evidence="1">
        <text>(2R)-3-phosphoglycerate + ATP = (2R)-3-phospho-glyceroyl phosphate + ADP</text>
        <dbReference type="Rhea" id="RHEA:14801"/>
        <dbReference type="ChEBI" id="CHEBI:30616"/>
        <dbReference type="ChEBI" id="CHEBI:57604"/>
        <dbReference type="ChEBI" id="CHEBI:58272"/>
        <dbReference type="ChEBI" id="CHEBI:456216"/>
        <dbReference type="EC" id="2.7.2.3"/>
    </reaction>
</comment>
<dbReference type="InterPro" id="IPR015824">
    <property type="entry name" value="Phosphoglycerate_kinase_N"/>
</dbReference>
<feature type="non-terminal residue" evidence="8">
    <location>
        <position position="182"/>
    </location>
</feature>
<gene>
    <name evidence="8" type="ORF">B1A_16707</name>
</gene>
<evidence type="ECO:0000313" key="8">
    <source>
        <dbReference type="EMBL" id="EQD39847.1"/>
    </source>
</evidence>
<dbReference type="InterPro" id="IPR001576">
    <property type="entry name" value="Phosphoglycerate_kinase"/>
</dbReference>
<dbReference type="PRINTS" id="PR00477">
    <property type="entry name" value="PHGLYCKINASE"/>
</dbReference>
<proteinExistence type="inferred from homology"/>
<dbReference type="GO" id="GO:0043531">
    <property type="term" value="F:ADP binding"/>
    <property type="evidence" value="ECO:0007669"/>
    <property type="project" value="TreeGrafter"/>
</dbReference>
<evidence type="ECO:0000256" key="3">
    <source>
        <dbReference type="ARBA" id="ARBA00013061"/>
    </source>
</evidence>
<reference evidence="8" key="2">
    <citation type="journal article" date="2014" name="ISME J.">
        <title>Microbial stratification in low pH oxic and suboxic macroscopic growths along an acid mine drainage.</title>
        <authorList>
            <person name="Mendez-Garcia C."/>
            <person name="Mesa V."/>
            <person name="Sprenger R.R."/>
            <person name="Richter M."/>
            <person name="Diez M.S."/>
            <person name="Solano J."/>
            <person name="Bargiela R."/>
            <person name="Golyshina O.V."/>
            <person name="Manteca A."/>
            <person name="Ramos J.L."/>
            <person name="Gallego J.R."/>
            <person name="Llorente I."/>
            <person name="Martins Dos Santos V.A."/>
            <person name="Jensen O.N."/>
            <person name="Pelaez A.I."/>
            <person name="Sanchez J."/>
            <person name="Ferrer M."/>
        </authorList>
    </citation>
    <scope>NUCLEOTIDE SEQUENCE</scope>
</reference>
<evidence type="ECO:0000256" key="6">
    <source>
        <dbReference type="ARBA" id="ARBA00022777"/>
    </source>
</evidence>
<name>T0Z6S1_9ZZZZ</name>
<dbReference type="EMBL" id="AUZX01012279">
    <property type="protein sequence ID" value="EQD39847.1"/>
    <property type="molecule type" value="Genomic_DNA"/>
</dbReference>
<organism evidence="8">
    <name type="scientific">mine drainage metagenome</name>
    <dbReference type="NCBI Taxonomy" id="410659"/>
    <lineage>
        <taxon>unclassified sequences</taxon>
        <taxon>metagenomes</taxon>
        <taxon>ecological metagenomes</taxon>
    </lineage>
</organism>
<dbReference type="EC" id="2.7.2.3" evidence="3"/>
<comment type="caution">
    <text evidence="8">The sequence shown here is derived from an EMBL/GenBank/DDBJ whole genome shotgun (WGS) entry which is preliminary data.</text>
</comment>
<dbReference type="InterPro" id="IPR015911">
    <property type="entry name" value="Phosphoglycerate_kinase_CS"/>
</dbReference>
<dbReference type="PANTHER" id="PTHR11406:SF23">
    <property type="entry name" value="PHOSPHOGLYCERATE KINASE 1, CHLOROPLASTIC-RELATED"/>
    <property type="match status" value="1"/>
</dbReference>
<keyword evidence="5" id="KW-0547">Nucleotide-binding</keyword>
<dbReference type="GO" id="GO:0005829">
    <property type="term" value="C:cytosol"/>
    <property type="evidence" value="ECO:0007669"/>
    <property type="project" value="TreeGrafter"/>
</dbReference>